<evidence type="ECO:0000256" key="1">
    <source>
        <dbReference type="ARBA" id="ARBA00004477"/>
    </source>
</evidence>
<proteinExistence type="inferred from homology"/>
<keyword evidence="6" id="KW-1133">Transmembrane helix</keyword>
<evidence type="ECO:0000256" key="4">
    <source>
        <dbReference type="ARBA" id="ARBA00022692"/>
    </source>
</evidence>
<dbReference type="GO" id="GO:0032366">
    <property type="term" value="P:intracellular sterol transport"/>
    <property type="evidence" value="ECO:0007669"/>
    <property type="project" value="UniProtKB-UniRule"/>
</dbReference>
<evidence type="ECO:0000256" key="2">
    <source>
        <dbReference type="ARBA" id="ARBA00009187"/>
    </source>
</evidence>
<keyword evidence="12" id="KW-1185">Reference proteome</keyword>
<dbReference type="InterPro" id="IPR007290">
    <property type="entry name" value="Arv1"/>
</dbReference>
<dbReference type="PANTHER" id="PTHR14467">
    <property type="entry name" value="ARV1"/>
    <property type="match status" value="1"/>
</dbReference>
<gene>
    <name evidence="11" type="ORF">RJ641_002692</name>
</gene>
<evidence type="ECO:0000313" key="12">
    <source>
        <dbReference type="Proteomes" id="UP001370490"/>
    </source>
</evidence>
<dbReference type="EMBL" id="JBAMMX010000011">
    <property type="protein sequence ID" value="KAK6930899.1"/>
    <property type="molecule type" value="Genomic_DNA"/>
</dbReference>
<evidence type="ECO:0000256" key="6">
    <source>
        <dbReference type="ARBA" id="ARBA00022989"/>
    </source>
</evidence>
<evidence type="ECO:0000256" key="9">
    <source>
        <dbReference type="ARBA" id="ARBA00023136"/>
    </source>
</evidence>
<sequence>MDTRCVHCGSEIKALFMQYSPGNIRLMKCEHCKAVADEYIECEILILFIDMILHKPDAYRHLLYNMVTEETVNLKGLFWKSALLYLLLDVCILEILDAILVQTLCSVSIILLFFSDIDTDERLHPKLPISLCAASSIKDFAEYICWSSEVWEFPVYVIFVTDLFVFSSNTVALRVIMQSDLSSSLAVCFAAHSVKLLVDQLIAALYAVQRNEVSWTKCSTNPMRYSATRAILCVLHQC</sequence>
<comment type="similarity">
    <text evidence="2 10">Belongs to the ARV1 family.</text>
</comment>
<comment type="function">
    <text evidence="10">Regulates also the sphingolipid metabolism.</text>
</comment>
<organism evidence="11 12">
    <name type="scientific">Dillenia turbinata</name>
    <dbReference type="NCBI Taxonomy" id="194707"/>
    <lineage>
        <taxon>Eukaryota</taxon>
        <taxon>Viridiplantae</taxon>
        <taxon>Streptophyta</taxon>
        <taxon>Embryophyta</taxon>
        <taxon>Tracheophyta</taxon>
        <taxon>Spermatophyta</taxon>
        <taxon>Magnoliopsida</taxon>
        <taxon>eudicotyledons</taxon>
        <taxon>Gunneridae</taxon>
        <taxon>Pentapetalae</taxon>
        <taxon>Dilleniales</taxon>
        <taxon>Dilleniaceae</taxon>
        <taxon>Dillenia</taxon>
    </lineage>
</organism>
<keyword evidence="7 10" id="KW-0445">Lipid transport</keyword>
<dbReference type="GO" id="GO:0005789">
    <property type="term" value="C:endoplasmic reticulum membrane"/>
    <property type="evidence" value="ECO:0007669"/>
    <property type="project" value="UniProtKB-SubCell"/>
</dbReference>
<evidence type="ECO:0000256" key="7">
    <source>
        <dbReference type="ARBA" id="ARBA00023055"/>
    </source>
</evidence>
<dbReference type="AlphaFoldDB" id="A0AAN8Z8R6"/>
<keyword evidence="9" id="KW-0472">Membrane</keyword>
<keyword evidence="8 10" id="KW-0443">Lipid metabolism</keyword>
<evidence type="ECO:0000313" key="11">
    <source>
        <dbReference type="EMBL" id="KAK6930899.1"/>
    </source>
</evidence>
<dbReference type="GO" id="GO:0006665">
    <property type="term" value="P:sphingolipid metabolic process"/>
    <property type="evidence" value="ECO:0007669"/>
    <property type="project" value="UniProtKB-UniRule"/>
</dbReference>
<evidence type="ECO:0000256" key="5">
    <source>
        <dbReference type="ARBA" id="ARBA00022824"/>
    </source>
</evidence>
<comment type="function">
    <text evidence="10">Mediator of sterol homeostasis involved in sterol uptake, trafficking and distribution into membranes.</text>
</comment>
<protein>
    <recommendedName>
        <fullName evidence="10">Protein ARV</fullName>
    </recommendedName>
</protein>
<reference evidence="11 12" key="1">
    <citation type="submission" date="2023-12" db="EMBL/GenBank/DDBJ databases">
        <title>A high-quality genome assembly for Dillenia turbinata (Dilleniales).</title>
        <authorList>
            <person name="Chanderbali A."/>
        </authorList>
    </citation>
    <scope>NUCLEOTIDE SEQUENCE [LARGE SCALE GENOMIC DNA]</scope>
    <source>
        <strain evidence="11">LSX21</strain>
        <tissue evidence="11">Leaf</tissue>
    </source>
</reference>
<accession>A0AAN8Z8R6</accession>
<evidence type="ECO:0000256" key="10">
    <source>
        <dbReference type="RuleBase" id="RU368065"/>
    </source>
</evidence>
<keyword evidence="10" id="KW-0746">Sphingolipid metabolism</keyword>
<dbReference type="Proteomes" id="UP001370490">
    <property type="component" value="Unassembled WGS sequence"/>
</dbReference>
<keyword evidence="5 10" id="KW-0256">Endoplasmic reticulum</keyword>
<comment type="caution">
    <text evidence="11">The sequence shown here is derived from an EMBL/GenBank/DDBJ whole genome shotgun (WGS) entry which is preliminary data.</text>
</comment>
<keyword evidence="4" id="KW-0812">Transmembrane</keyword>
<keyword evidence="3 10" id="KW-0813">Transport</keyword>
<name>A0AAN8Z8R6_9MAGN</name>
<dbReference type="Pfam" id="PF04161">
    <property type="entry name" value="Arv1"/>
    <property type="match status" value="1"/>
</dbReference>
<evidence type="ECO:0000256" key="3">
    <source>
        <dbReference type="ARBA" id="ARBA00022448"/>
    </source>
</evidence>
<comment type="subcellular location">
    <subcellularLocation>
        <location evidence="1 10">Endoplasmic reticulum membrane</location>
        <topology evidence="1 10">Multi-pass membrane protein</topology>
    </subcellularLocation>
</comment>
<dbReference type="GO" id="GO:0005794">
    <property type="term" value="C:Golgi apparatus"/>
    <property type="evidence" value="ECO:0007669"/>
    <property type="project" value="TreeGrafter"/>
</dbReference>
<dbReference type="GO" id="GO:0032541">
    <property type="term" value="C:cortical endoplasmic reticulum"/>
    <property type="evidence" value="ECO:0007669"/>
    <property type="project" value="TreeGrafter"/>
</dbReference>
<dbReference type="GO" id="GO:0097036">
    <property type="term" value="P:regulation of plasma membrane sterol distribution"/>
    <property type="evidence" value="ECO:0007669"/>
    <property type="project" value="UniProtKB-UniRule"/>
</dbReference>
<dbReference type="PANTHER" id="PTHR14467:SF0">
    <property type="entry name" value="PROTEIN ARV1"/>
    <property type="match status" value="1"/>
</dbReference>
<dbReference type="GO" id="GO:0016125">
    <property type="term" value="P:sterol metabolic process"/>
    <property type="evidence" value="ECO:0007669"/>
    <property type="project" value="UniProtKB-UniRule"/>
</dbReference>
<evidence type="ECO:0000256" key="8">
    <source>
        <dbReference type="ARBA" id="ARBA00023098"/>
    </source>
</evidence>